<proteinExistence type="predicted"/>
<organism evidence="2">
    <name type="scientific">Cucumis melo</name>
    <name type="common">Muskmelon</name>
    <dbReference type="NCBI Taxonomy" id="3656"/>
    <lineage>
        <taxon>Eukaryota</taxon>
        <taxon>Viridiplantae</taxon>
        <taxon>Streptophyta</taxon>
        <taxon>Embryophyta</taxon>
        <taxon>Tracheophyta</taxon>
        <taxon>Spermatophyta</taxon>
        <taxon>Magnoliopsida</taxon>
        <taxon>eudicotyledons</taxon>
        <taxon>Gunneridae</taxon>
        <taxon>Pentapetalae</taxon>
        <taxon>rosids</taxon>
        <taxon>fabids</taxon>
        <taxon>Cucurbitales</taxon>
        <taxon>Cucurbitaceae</taxon>
        <taxon>Benincaseae</taxon>
        <taxon>Cucumis</taxon>
    </lineage>
</organism>
<evidence type="ECO:0000313" key="2">
    <source>
        <dbReference type="EnsemblPlants" id="MELO3C030766.2.1"/>
    </source>
</evidence>
<keyword evidence="1" id="KW-1133">Transmembrane helix</keyword>
<dbReference type="EnsemblPlants" id="MELO3C030766.2.1">
    <property type="protein sequence ID" value="MELO3C030766.2.1"/>
    <property type="gene ID" value="MELO3C030766.2"/>
</dbReference>
<evidence type="ECO:0000256" key="1">
    <source>
        <dbReference type="SAM" id="Phobius"/>
    </source>
</evidence>
<name>A0A9I9E9Q7_CUCME</name>
<dbReference type="AlphaFoldDB" id="A0A9I9E9Q7"/>
<dbReference type="Gramene" id="MELO3C030766.2.1">
    <property type="protein sequence ID" value="MELO3C030766.2.1"/>
    <property type="gene ID" value="MELO3C030766.2"/>
</dbReference>
<keyword evidence="1" id="KW-0472">Membrane</keyword>
<dbReference type="InterPro" id="IPR029063">
    <property type="entry name" value="SAM-dependent_MTases_sf"/>
</dbReference>
<reference evidence="2" key="1">
    <citation type="submission" date="2023-03" db="UniProtKB">
        <authorList>
            <consortium name="EnsemblPlants"/>
        </authorList>
    </citation>
    <scope>IDENTIFICATION</scope>
</reference>
<protein>
    <submittedName>
        <fullName evidence="2">Uncharacterized protein</fullName>
    </submittedName>
</protein>
<dbReference type="Gene3D" id="3.40.50.150">
    <property type="entry name" value="Vaccinia Virus protein VP39"/>
    <property type="match status" value="1"/>
</dbReference>
<feature type="transmembrane region" description="Helical" evidence="1">
    <location>
        <begin position="9"/>
        <end position="30"/>
    </location>
</feature>
<sequence length="142" mass="15555">MTFSSPMSFLLRITIAATIELVATIILSAFHHSFDLIRGPGVVALKPIVKFTRTPTVCRNVSLEFDFNISMSKFGAQDIRELFTDFKLITSGSSIMDLGCAPDARLQVACRSLGPSRNRGSILGIDMKECLGLSLHCWKSEG</sequence>
<keyword evidence="1" id="KW-0812">Transmembrane</keyword>
<accession>A0A9I9E9Q7</accession>